<dbReference type="SUPFAM" id="SSF158235">
    <property type="entry name" value="SOCS box-like"/>
    <property type="match status" value="1"/>
</dbReference>
<dbReference type="EMBL" id="CAXIEN010000346">
    <property type="protein sequence ID" value="CAL1294435.1"/>
    <property type="molecule type" value="Genomic_DNA"/>
</dbReference>
<keyword evidence="3" id="KW-1185">Reference proteome</keyword>
<evidence type="ECO:0000259" key="1">
    <source>
        <dbReference type="SMART" id="SM00969"/>
    </source>
</evidence>
<protein>
    <recommendedName>
        <fullName evidence="1">SOCS box domain-containing protein</fullName>
    </recommendedName>
</protein>
<feature type="domain" description="SOCS box" evidence="1">
    <location>
        <begin position="80"/>
        <end position="122"/>
    </location>
</feature>
<organism evidence="2 3">
    <name type="scientific">Larinioides sclopetarius</name>
    <dbReference type="NCBI Taxonomy" id="280406"/>
    <lineage>
        <taxon>Eukaryota</taxon>
        <taxon>Metazoa</taxon>
        <taxon>Ecdysozoa</taxon>
        <taxon>Arthropoda</taxon>
        <taxon>Chelicerata</taxon>
        <taxon>Arachnida</taxon>
        <taxon>Araneae</taxon>
        <taxon>Araneomorphae</taxon>
        <taxon>Entelegynae</taxon>
        <taxon>Araneoidea</taxon>
        <taxon>Araneidae</taxon>
        <taxon>Larinioides</taxon>
    </lineage>
</organism>
<name>A0AAV2BFM4_9ARAC</name>
<sequence>MSQQRHCLLYQVFWVYFYRSEDPPEASEYLRLIWNSVPDSFLSFNEIAEAFKEGIDSAEITDIHDFYSKATGKLHPYVVPRTLKHYSRTVIRRRLSQNGHWLPDGIKEIGLPIILQSYLNLEEYLSE</sequence>
<evidence type="ECO:0000313" key="2">
    <source>
        <dbReference type="EMBL" id="CAL1294435.1"/>
    </source>
</evidence>
<dbReference type="AlphaFoldDB" id="A0AAV2BFM4"/>
<dbReference type="GO" id="GO:0035556">
    <property type="term" value="P:intracellular signal transduction"/>
    <property type="evidence" value="ECO:0007669"/>
    <property type="project" value="InterPro"/>
</dbReference>
<reference evidence="2 3" key="1">
    <citation type="submission" date="2024-04" db="EMBL/GenBank/DDBJ databases">
        <authorList>
            <person name="Rising A."/>
            <person name="Reimegard J."/>
            <person name="Sonavane S."/>
            <person name="Akerstrom W."/>
            <person name="Nylinder S."/>
            <person name="Hedman E."/>
            <person name="Kallberg Y."/>
        </authorList>
    </citation>
    <scope>NUCLEOTIDE SEQUENCE [LARGE SCALE GENOMIC DNA]</scope>
</reference>
<dbReference type="SMART" id="SM00969">
    <property type="entry name" value="SOCS_box"/>
    <property type="match status" value="1"/>
</dbReference>
<evidence type="ECO:0000313" key="3">
    <source>
        <dbReference type="Proteomes" id="UP001497382"/>
    </source>
</evidence>
<dbReference type="InterPro" id="IPR036036">
    <property type="entry name" value="SOCS_box-like_dom_sf"/>
</dbReference>
<comment type="caution">
    <text evidence="2">The sequence shown here is derived from an EMBL/GenBank/DDBJ whole genome shotgun (WGS) entry which is preliminary data.</text>
</comment>
<accession>A0AAV2BFM4</accession>
<dbReference type="Pfam" id="PF07525">
    <property type="entry name" value="SOCS_box"/>
    <property type="match status" value="1"/>
</dbReference>
<gene>
    <name evidence="2" type="ORF">LARSCL_LOCUS18708</name>
</gene>
<dbReference type="Proteomes" id="UP001497382">
    <property type="component" value="Unassembled WGS sequence"/>
</dbReference>
<dbReference type="InterPro" id="IPR001496">
    <property type="entry name" value="SOCS_box"/>
</dbReference>
<proteinExistence type="predicted"/>